<protein>
    <recommendedName>
        <fullName evidence="3">C2H2-type domain-containing protein</fullName>
    </recommendedName>
</protein>
<dbReference type="GO" id="GO:0019783">
    <property type="term" value="F:ubiquitin-like protein peptidase activity"/>
    <property type="evidence" value="ECO:0007669"/>
    <property type="project" value="UniProtKB-ARBA"/>
</dbReference>
<organism evidence="4 5">
    <name type="scientific">Dissophora globulifera</name>
    <dbReference type="NCBI Taxonomy" id="979702"/>
    <lineage>
        <taxon>Eukaryota</taxon>
        <taxon>Fungi</taxon>
        <taxon>Fungi incertae sedis</taxon>
        <taxon>Mucoromycota</taxon>
        <taxon>Mortierellomycotina</taxon>
        <taxon>Mortierellomycetes</taxon>
        <taxon>Mortierellales</taxon>
        <taxon>Mortierellaceae</taxon>
        <taxon>Dissophora</taxon>
    </lineage>
</organism>
<dbReference type="Gene3D" id="3.90.70.130">
    <property type="match status" value="1"/>
</dbReference>
<dbReference type="Proteomes" id="UP000738325">
    <property type="component" value="Unassembled WGS sequence"/>
</dbReference>
<keyword evidence="5" id="KW-1185">Reference proteome</keyword>
<evidence type="ECO:0000313" key="5">
    <source>
        <dbReference type="Proteomes" id="UP000738325"/>
    </source>
</evidence>
<evidence type="ECO:0000256" key="1">
    <source>
        <dbReference type="ARBA" id="ARBA00022801"/>
    </source>
</evidence>
<evidence type="ECO:0000256" key="2">
    <source>
        <dbReference type="SAM" id="MobiDB-lite"/>
    </source>
</evidence>
<dbReference type="PANTHER" id="PTHR48153:SF4">
    <property type="entry name" value="UBIQUITIN CARBOXYL-TERMINAL HYDROLASE MUG105"/>
    <property type="match status" value="1"/>
</dbReference>
<dbReference type="AlphaFoldDB" id="A0A9P6RI27"/>
<evidence type="ECO:0000259" key="3">
    <source>
        <dbReference type="SMART" id="SM00355"/>
    </source>
</evidence>
<keyword evidence="1" id="KW-0378">Hydrolase</keyword>
<dbReference type="EMBL" id="JAAAIP010000276">
    <property type="protein sequence ID" value="KAG0320607.1"/>
    <property type="molecule type" value="Genomic_DNA"/>
</dbReference>
<proteinExistence type="predicted"/>
<feature type="compositionally biased region" description="Basic and acidic residues" evidence="2">
    <location>
        <begin position="136"/>
        <end position="145"/>
    </location>
</feature>
<comment type="caution">
    <text evidence="4">The sequence shown here is derived from an EMBL/GenBank/DDBJ whole genome shotgun (WGS) entry which is preliminary data.</text>
</comment>
<name>A0A9P6RI27_9FUNG</name>
<feature type="region of interest" description="Disordered" evidence="2">
    <location>
        <begin position="106"/>
        <end position="186"/>
    </location>
</feature>
<sequence length="538" mass="58786">MGDKTTGVGGDKGPSNGGEAYSCPMCQEPFFGDIAAFEDHVQQHFAEDDRHQEAALIETPLAATTAPISDVFKIECEVPGCKMIVSVDEMVVHMDRHLAQKLQGFTDSDRRISQKSKSTVGNPSPIRARSSSPSTDDLRWNESPRKWARISSPDAQERNLSPGAKTTGQTTMDGFMKRTPQNTATQGISSLRSAQFTFTSDIPSTATGTTGLIAKAGMLLKISQSQRVTKQAYLADLSTAFYQSDKTDHGWGCGYRNIQMILSYVVSRTAPRSRNGPGPTLVPTITELQQQLEFAWTNGFDPSGAEQLGHKVEGTRKWIGTTEAWSVLSSLGIRCSILDFHSPTGLNGTHPAMLSAVYNYFRTPAWSPLAAPPSLSISSYDQPDLEQRIIQTAKPPLYMQHQGHSRTIIGVELLQSGELNLLVFDPGRWLHKTIPTLREESISKVPASAPGSKLTTERGLLDAQYLLKAFRLQLTSGNSKSQYQLLGISGLSHDGGIENGVDAHQNGLHLFQRNARLSLGWTEEEARESKAVTSTRVP</sequence>
<dbReference type="InterPro" id="IPR013087">
    <property type="entry name" value="Znf_C2H2_type"/>
</dbReference>
<feature type="domain" description="C2H2-type" evidence="3">
    <location>
        <begin position="74"/>
        <end position="97"/>
    </location>
</feature>
<feature type="domain" description="C2H2-type" evidence="3">
    <location>
        <begin position="21"/>
        <end position="44"/>
    </location>
</feature>
<dbReference type="PANTHER" id="PTHR48153">
    <property type="entry name" value="UFM1-SPECIFIC PROTEASE 2"/>
    <property type="match status" value="1"/>
</dbReference>
<reference evidence="4" key="1">
    <citation type="journal article" date="2020" name="Fungal Divers.">
        <title>Resolving the Mortierellaceae phylogeny through synthesis of multi-gene phylogenetics and phylogenomics.</title>
        <authorList>
            <person name="Vandepol N."/>
            <person name="Liber J."/>
            <person name="Desiro A."/>
            <person name="Na H."/>
            <person name="Kennedy M."/>
            <person name="Barry K."/>
            <person name="Grigoriev I.V."/>
            <person name="Miller A.N."/>
            <person name="O'Donnell K."/>
            <person name="Stajich J.E."/>
            <person name="Bonito G."/>
        </authorList>
    </citation>
    <scope>NUCLEOTIDE SEQUENCE</scope>
    <source>
        <strain evidence="4">REB-010B</strain>
    </source>
</reference>
<accession>A0A9P6RI27</accession>
<dbReference type="OrthoDB" id="288987at2759"/>
<dbReference type="Pfam" id="PF07910">
    <property type="entry name" value="Peptidase_C78"/>
    <property type="match status" value="1"/>
</dbReference>
<gene>
    <name evidence="4" type="ORF">BGZ99_004405</name>
</gene>
<feature type="compositionally biased region" description="Low complexity" evidence="2">
    <location>
        <begin position="123"/>
        <end position="134"/>
    </location>
</feature>
<dbReference type="SMART" id="SM00355">
    <property type="entry name" value="ZnF_C2H2"/>
    <property type="match status" value="2"/>
</dbReference>
<dbReference type="InterPro" id="IPR012462">
    <property type="entry name" value="UFSP1/2_DUB_cat"/>
</dbReference>
<evidence type="ECO:0000313" key="4">
    <source>
        <dbReference type="EMBL" id="KAG0320607.1"/>
    </source>
</evidence>